<dbReference type="InterPro" id="IPR036397">
    <property type="entry name" value="RNaseH_sf"/>
</dbReference>
<dbReference type="InterPro" id="IPR012337">
    <property type="entry name" value="RNaseH-like_sf"/>
</dbReference>
<dbReference type="RefSeq" id="WP_277445237.1">
    <property type="nucleotide sequence ID" value="NZ_JAKOAV010000040.1"/>
</dbReference>
<comment type="caution">
    <text evidence="2">The sequence shown here is derived from an EMBL/GenBank/DDBJ whole genome shotgun (WGS) entry which is preliminary data.</text>
</comment>
<gene>
    <name evidence="2" type="ORF">L7E55_15465</name>
</gene>
<evidence type="ECO:0000259" key="1">
    <source>
        <dbReference type="Pfam" id="PF13482"/>
    </source>
</evidence>
<dbReference type="Gene3D" id="3.30.420.10">
    <property type="entry name" value="Ribonuclease H-like superfamily/Ribonuclease H"/>
    <property type="match status" value="1"/>
</dbReference>
<name>A0A9X4JUR7_9FIRM</name>
<evidence type="ECO:0000313" key="3">
    <source>
        <dbReference type="Proteomes" id="UP001154312"/>
    </source>
</evidence>
<dbReference type="Pfam" id="PF13482">
    <property type="entry name" value="RNase_H_2"/>
    <property type="match status" value="1"/>
</dbReference>
<dbReference type="InterPro" id="IPR038720">
    <property type="entry name" value="YprB_RNase_H-like_dom"/>
</dbReference>
<dbReference type="GO" id="GO:0003676">
    <property type="term" value="F:nucleic acid binding"/>
    <property type="evidence" value="ECO:0007669"/>
    <property type="project" value="InterPro"/>
</dbReference>
<dbReference type="PANTHER" id="PTHR38462:SF1">
    <property type="entry name" value="YPRB RIBONUCLEASE H-LIKE DOMAIN-CONTAINING PROTEIN"/>
    <property type="match status" value="1"/>
</dbReference>
<dbReference type="PANTHER" id="PTHR38462">
    <property type="entry name" value="EXONUCLEASE-LIKE PROTEIN"/>
    <property type="match status" value="1"/>
</dbReference>
<dbReference type="SUPFAM" id="SSF53098">
    <property type="entry name" value="Ribonuclease H-like"/>
    <property type="match status" value="1"/>
</dbReference>
<sequence>MSLFERLKNVKNQPARVESGISPVILPKGQEISSKFGKYILLESEMPGNFYFPNFDYSVLHTNLRLIRGIGPVTEEKLRRQGYTCVLDLLNHPRWSEHAVNVIDLIQSQQVNELQMLGARSWELLSYFEPEDILFIDIETTGLWASQPLFLIGLLYYRQGKFFINQLFARNYSEEKAVIAAANEVFRNFKVLVSYNGKRFDVPYIIGRSIEHRLFYSYPHYQVDMLFHARRHFGGTLPDCRLVTLEINILKFQREDDIPGYLIPETYHRFARKQDAGLISPVLKHNRLDLLSMARLFKPVVHGPDSD</sequence>
<proteinExistence type="predicted"/>
<feature type="domain" description="YprB ribonuclease H-like" evidence="1">
    <location>
        <begin position="134"/>
        <end position="298"/>
    </location>
</feature>
<organism evidence="2 3">
    <name type="scientific">Pelotomaculum isophthalicicum JI</name>
    <dbReference type="NCBI Taxonomy" id="947010"/>
    <lineage>
        <taxon>Bacteria</taxon>
        <taxon>Bacillati</taxon>
        <taxon>Bacillota</taxon>
        <taxon>Clostridia</taxon>
        <taxon>Eubacteriales</taxon>
        <taxon>Desulfotomaculaceae</taxon>
        <taxon>Pelotomaculum</taxon>
    </lineage>
</organism>
<dbReference type="AlphaFoldDB" id="A0A9X4JUR7"/>
<evidence type="ECO:0000313" key="2">
    <source>
        <dbReference type="EMBL" id="MDF9409730.1"/>
    </source>
</evidence>
<dbReference type="Proteomes" id="UP001154312">
    <property type="component" value="Unassembled WGS sequence"/>
</dbReference>
<accession>A0A9X4JUR7</accession>
<dbReference type="EMBL" id="JAKOAV010000040">
    <property type="protein sequence ID" value="MDF9409730.1"/>
    <property type="molecule type" value="Genomic_DNA"/>
</dbReference>
<keyword evidence="3" id="KW-1185">Reference proteome</keyword>
<reference evidence="2" key="1">
    <citation type="submission" date="2022-02" db="EMBL/GenBank/DDBJ databases">
        <authorList>
            <person name="Leng L."/>
        </authorList>
    </citation>
    <scope>NUCLEOTIDE SEQUENCE</scope>
    <source>
        <strain evidence="2">JI</strain>
    </source>
</reference>
<protein>
    <submittedName>
        <fullName evidence="2">Ribonuclease H-like domain-containing protein</fullName>
    </submittedName>
</protein>